<dbReference type="Pfam" id="PF00551">
    <property type="entry name" value="Formyl_trans_N"/>
    <property type="match status" value="1"/>
</dbReference>
<dbReference type="InterPro" id="IPR036477">
    <property type="entry name" value="Formyl_transf_N_sf"/>
</dbReference>
<evidence type="ECO:0000256" key="5">
    <source>
        <dbReference type="HAMAP-Rule" id="MF_00182"/>
    </source>
</evidence>
<feature type="domain" description="Formyl transferase N-terminal" evidence="6">
    <location>
        <begin position="5"/>
        <end position="179"/>
    </location>
</feature>
<evidence type="ECO:0000313" key="8">
    <source>
        <dbReference type="EMBL" id="MBL0742938.1"/>
    </source>
</evidence>
<dbReference type="Proteomes" id="UP000613030">
    <property type="component" value="Unassembled WGS sequence"/>
</dbReference>
<evidence type="ECO:0000313" key="9">
    <source>
        <dbReference type="Proteomes" id="UP000613030"/>
    </source>
</evidence>
<evidence type="ECO:0000256" key="2">
    <source>
        <dbReference type="ARBA" id="ARBA00012261"/>
    </source>
</evidence>
<name>A0ABS1KTZ5_9BACT</name>
<dbReference type="InterPro" id="IPR005794">
    <property type="entry name" value="Fmt"/>
</dbReference>
<proteinExistence type="inferred from homology"/>
<dbReference type="InterPro" id="IPR041711">
    <property type="entry name" value="Met-tRNA-FMT_N"/>
</dbReference>
<gene>
    <name evidence="5" type="primary">fmt</name>
    <name evidence="8" type="ORF">JI741_17045</name>
</gene>
<dbReference type="CDD" id="cd08646">
    <property type="entry name" value="FMT_core_Met-tRNA-FMT_N"/>
    <property type="match status" value="1"/>
</dbReference>
<keyword evidence="3 5" id="KW-0808">Transferase</keyword>
<dbReference type="SUPFAM" id="SSF53328">
    <property type="entry name" value="Formyltransferase"/>
    <property type="match status" value="1"/>
</dbReference>
<comment type="caution">
    <text evidence="8">The sequence shown here is derived from an EMBL/GenBank/DDBJ whole genome shotgun (WGS) entry which is preliminary data.</text>
</comment>
<dbReference type="SUPFAM" id="SSF50486">
    <property type="entry name" value="FMT C-terminal domain-like"/>
    <property type="match status" value="1"/>
</dbReference>
<dbReference type="CDD" id="cd08704">
    <property type="entry name" value="Met_tRNA_FMT_C"/>
    <property type="match status" value="1"/>
</dbReference>
<keyword evidence="4 5" id="KW-0648">Protein biosynthesis</keyword>
<evidence type="ECO:0000259" key="6">
    <source>
        <dbReference type="Pfam" id="PF00551"/>
    </source>
</evidence>
<comment type="catalytic activity">
    <reaction evidence="5">
        <text>L-methionyl-tRNA(fMet) + (6R)-10-formyltetrahydrofolate = N-formyl-L-methionyl-tRNA(fMet) + (6S)-5,6,7,8-tetrahydrofolate + H(+)</text>
        <dbReference type="Rhea" id="RHEA:24380"/>
        <dbReference type="Rhea" id="RHEA-COMP:9952"/>
        <dbReference type="Rhea" id="RHEA-COMP:9953"/>
        <dbReference type="ChEBI" id="CHEBI:15378"/>
        <dbReference type="ChEBI" id="CHEBI:57453"/>
        <dbReference type="ChEBI" id="CHEBI:78530"/>
        <dbReference type="ChEBI" id="CHEBI:78844"/>
        <dbReference type="ChEBI" id="CHEBI:195366"/>
        <dbReference type="EC" id="2.1.2.9"/>
    </reaction>
</comment>
<evidence type="ECO:0000256" key="3">
    <source>
        <dbReference type="ARBA" id="ARBA00022679"/>
    </source>
</evidence>
<dbReference type="EC" id="2.1.2.9" evidence="2 5"/>
<evidence type="ECO:0000256" key="1">
    <source>
        <dbReference type="ARBA" id="ARBA00010699"/>
    </source>
</evidence>
<protein>
    <recommendedName>
        <fullName evidence="2 5">Methionyl-tRNA formyltransferase</fullName>
        <ecNumber evidence="2 5">2.1.2.9</ecNumber>
    </recommendedName>
</protein>
<feature type="domain" description="Formyl transferase C-terminal" evidence="7">
    <location>
        <begin position="206"/>
        <end position="304"/>
    </location>
</feature>
<accession>A0ABS1KTZ5</accession>
<organism evidence="8 9">
    <name type="scientific">Chryseolinea lacunae</name>
    <dbReference type="NCBI Taxonomy" id="2801331"/>
    <lineage>
        <taxon>Bacteria</taxon>
        <taxon>Pseudomonadati</taxon>
        <taxon>Bacteroidota</taxon>
        <taxon>Cytophagia</taxon>
        <taxon>Cytophagales</taxon>
        <taxon>Fulvivirgaceae</taxon>
        <taxon>Chryseolinea</taxon>
    </lineage>
</organism>
<dbReference type="HAMAP" id="MF_00182">
    <property type="entry name" value="Formyl_trans"/>
    <property type="match status" value="1"/>
</dbReference>
<dbReference type="RefSeq" id="WP_202011693.1">
    <property type="nucleotide sequence ID" value="NZ_JAERRB010000005.1"/>
</dbReference>
<dbReference type="PANTHER" id="PTHR11138">
    <property type="entry name" value="METHIONYL-TRNA FORMYLTRANSFERASE"/>
    <property type="match status" value="1"/>
</dbReference>
<dbReference type="Gene3D" id="3.40.50.12230">
    <property type="match status" value="1"/>
</dbReference>
<dbReference type="Pfam" id="PF02911">
    <property type="entry name" value="Formyl_trans_C"/>
    <property type="match status" value="1"/>
</dbReference>
<dbReference type="GO" id="GO:0004479">
    <property type="term" value="F:methionyl-tRNA formyltransferase activity"/>
    <property type="evidence" value="ECO:0007669"/>
    <property type="project" value="UniProtKB-EC"/>
</dbReference>
<keyword evidence="9" id="KW-1185">Reference proteome</keyword>
<sequence length="306" mass="33938">MNDLRIIFMGTPEFAVPSLEILIQNNFNVVAVVTASDKPQGRGQKIVYSPVKECALQHNVPVLQPTNLKSPEFQEELKRFQANLQVVVAFRMLPEAVWAMPAIGTFNLHASLLPDYRGAAPINWAVINGEKETGVTTFFLKHEIDTGSIIFQEKETIADNDTVGTLYTRLMAKGAALVLKTVNAIQQGDYPAVPQPEPAVNKHAPKIFKETCEVQWDKPAVAVRNFVRGLSPYPAAWCVLAGKTYKLFAVSATEKAAGQNSPGDMDTDNKNYLYIKASDGWLSIDELQPEGKRRMSIQDFFRGNKL</sequence>
<evidence type="ECO:0000256" key="4">
    <source>
        <dbReference type="ARBA" id="ARBA00022917"/>
    </source>
</evidence>
<dbReference type="PANTHER" id="PTHR11138:SF5">
    <property type="entry name" value="METHIONYL-TRNA FORMYLTRANSFERASE, MITOCHONDRIAL"/>
    <property type="match status" value="1"/>
</dbReference>
<evidence type="ECO:0000259" key="7">
    <source>
        <dbReference type="Pfam" id="PF02911"/>
    </source>
</evidence>
<dbReference type="InterPro" id="IPR011034">
    <property type="entry name" value="Formyl_transferase-like_C_sf"/>
</dbReference>
<dbReference type="NCBIfam" id="TIGR00460">
    <property type="entry name" value="fmt"/>
    <property type="match status" value="1"/>
</dbReference>
<comment type="similarity">
    <text evidence="1 5">Belongs to the Fmt family.</text>
</comment>
<feature type="binding site" evidence="5">
    <location>
        <begin position="111"/>
        <end position="114"/>
    </location>
    <ligand>
        <name>(6S)-5,6,7,8-tetrahydrofolate</name>
        <dbReference type="ChEBI" id="CHEBI:57453"/>
    </ligand>
</feature>
<dbReference type="InterPro" id="IPR005793">
    <property type="entry name" value="Formyl_trans_C"/>
</dbReference>
<reference evidence="8 9" key="1">
    <citation type="submission" date="2021-01" db="EMBL/GenBank/DDBJ databases">
        <title>Chryseolinea sp. Jin1 Genome sequencing and assembly.</title>
        <authorList>
            <person name="Kim I."/>
        </authorList>
    </citation>
    <scope>NUCLEOTIDE SEQUENCE [LARGE SCALE GENOMIC DNA]</scope>
    <source>
        <strain evidence="8 9">Jin1</strain>
    </source>
</reference>
<comment type="function">
    <text evidence="5">Attaches a formyl group to the free amino group of methionyl-tRNA(fMet). The formyl group appears to play a dual role in the initiator identity of N-formylmethionyl-tRNA by promoting its recognition by IF2 and preventing the misappropriation of this tRNA by the elongation apparatus.</text>
</comment>
<dbReference type="InterPro" id="IPR044135">
    <property type="entry name" value="Met-tRNA-FMT_C"/>
</dbReference>
<dbReference type="EMBL" id="JAERRB010000005">
    <property type="protein sequence ID" value="MBL0742938.1"/>
    <property type="molecule type" value="Genomic_DNA"/>
</dbReference>
<dbReference type="InterPro" id="IPR002376">
    <property type="entry name" value="Formyl_transf_N"/>
</dbReference>